<dbReference type="InterPro" id="IPR002401">
    <property type="entry name" value="Cyt_P450_E_grp-I"/>
</dbReference>
<dbReference type="GO" id="GO:0020037">
    <property type="term" value="F:heme binding"/>
    <property type="evidence" value="ECO:0007669"/>
    <property type="project" value="InterPro"/>
</dbReference>
<comment type="subcellular location">
    <subcellularLocation>
        <location evidence="2">Membrane</location>
    </subcellularLocation>
</comment>
<dbReference type="GO" id="GO:0005737">
    <property type="term" value="C:cytoplasm"/>
    <property type="evidence" value="ECO:0007669"/>
    <property type="project" value="TreeGrafter"/>
</dbReference>
<evidence type="ECO:0000256" key="5">
    <source>
        <dbReference type="ARBA" id="ARBA00022723"/>
    </source>
</evidence>
<keyword evidence="4 9" id="KW-0349">Heme</keyword>
<sequence>SLPNSKRYHINNPVVGGSLRIWSHPIPATLPHKSSFSRKYGSVFTVYLGPKKVVVLAGYQAVKEALVGCAEEFGEREIFAVHGFLINSGIVWANGDSWKEMRRFALTSLKDFGMGKKASENKVIEECDKLTELFMKSDGETVDVAQLIQCATSNVISSLVYGNRFQYDDPEFISLVNRATRRLQLMVSPSVQMYNLFPRLCQWIPNRREFQNIDADVKKQNLMLFRQLKETLNPQMCRGLIDAFLMFCFLQDSGITDNHFHDENLLKSITNLFSAGTDTTATTVIFGLQLLAKNLEIQDQVREELNRVVRGRQVVVGDRKNLPFTNAVMHEIQRMVKIAPMGIPHRTAKDVTFHGYFIEKGTVVYPLLASVLLDETEWERPYSFYPAHFLDKDGNFVKRDAFLPFSAGRRVCLGEGLARMEVFIFLATILQRFSFSLPAGVSDLNLCAVSFKRYSCCSENHSDRPFSDIIYSLQLDKTNKPHKQTFVLFLLPKKRKVSSSTYQDNIPTSLHTE</sequence>
<name>A0A665UG02_ECHNA</name>
<comment type="similarity">
    <text evidence="3 10">Belongs to the cytochrome P450 family.</text>
</comment>
<evidence type="ECO:0000256" key="9">
    <source>
        <dbReference type="PIRSR" id="PIRSR602401-1"/>
    </source>
</evidence>
<keyword evidence="12" id="KW-1185">Reference proteome</keyword>
<dbReference type="Pfam" id="PF00067">
    <property type="entry name" value="p450"/>
    <property type="match status" value="1"/>
</dbReference>
<dbReference type="InterPro" id="IPR050182">
    <property type="entry name" value="Cytochrome_P450_fam2"/>
</dbReference>
<reference evidence="11" key="3">
    <citation type="submission" date="2025-09" db="UniProtKB">
        <authorList>
            <consortium name="Ensembl"/>
        </authorList>
    </citation>
    <scope>IDENTIFICATION</scope>
</reference>
<dbReference type="Ensembl" id="ENSENLT00000019023.1">
    <property type="protein sequence ID" value="ENSENLP00000018330.1"/>
    <property type="gene ID" value="ENSENLG00000008425.1"/>
</dbReference>
<accession>A0A665UG02</accession>
<evidence type="ECO:0000256" key="6">
    <source>
        <dbReference type="ARBA" id="ARBA00023002"/>
    </source>
</evidence>
<evidence type="ECO:0000313" key="12">
    <source>
        <dbReference type="Proteomes" id="UP000472264"/>
    </source>
</evidence>
<dbReference type="GO" id="GO:0016020">
    <property type="term" value="C:membrane"/>
    <property type="evidence" value="ECO:0007669"/>
    <property type="project" value="UniProtKB-SubCell"/>
</dbReference>
<dbReference type="GO" id="GO:0006082">
    <property type="term" value="P:organic acid metabolic process"/>
    <property type="evidence" value="ECO:0007669"/>
    <property type="project" value="TreeGrafter"/>
</dbReference>
<dbReference type="InParanoid" id="A0A665UG02"/>
<keyword evidence="8" id="KW-0472">Membrane</keyword>
<dbReference type="InterPro" id="IPR001128">
    <property type="entry name" value="Cyt_P450"/>
</dbReference>
<keyword evidence="10" id="KW-0503">Monooxygenase</keyword>
<protein>
    <submittedName>
        <fullName evidence="11">Uncharacterized protein</fullName>
    </submittedName>
</protein>
<comment type="cofactor">
    <cofactor evidence="1 9">
        <name>heme</name>
        <dbReference type="ChEBI" id="CHEBI:30413"/>
    </cofactor>
</comment>
<evidence type="ECO:0000256" key="2">
    <source>
        <dbReference type="ARBA" id="ARBA00004370"/>
    </source>
</evidence>
<dbReference type="GO" id="GO:0016712">
    <property type="term" value="F:oxidoreductase activity, acting on paired donors, with incorporation or reduction of molecular oxygen, reduced flavin or flavoprotein as one donor, and incorporation of one atom of oxygen"/>
    <property type="evidence" value="ECO:0007669"/>
    <property type="project" value="InterPro"/>
</dbReference>
<dbReference type="GO" id="GO:0006805">
    <property type="term" value="P:xenobiotic metabolic process"/>
    <property type="evidence" value="ECO:0007669"/>
    <property type="project" value="TreeGrafter"/>
</dbReference>
<evidence type="ECO:0000256" key="4">
    <source>
        <dbReference type="ARBA" id="ARBA00022617"/>
    </source>
</evidence>
<feature type="binding site" description="axial binding residue" evidence="9">
    <location>
        <position position="412"/>
    </location>
    <ligand>
        <name>heme</name>
        <dbReference type="ChEBI" id="CHEBI:30413"/>
    </ligand>
    <ligandPart>
        <name>Fe</name>
        <dbReference type="ChEBI" id="CHEBI:18248"/>
    </ligandPart>
</feature>
<evidence type="ECO:0000256" key="3">
    <source>
        <dbReference type="ARBA" id="ARBA00010617"/>
    </source>
</evidence>
<keyword evidence="6 10" id="KW-0560">Oxidoreductase</keyword>
<dbReference type="FunFam" id="1.10.630.10:FF:000176">
    <property type="entry name" value="Uncharacterized protein"/>
    <property type="match status" value="1"/>
</dbReference>
<dbReference type="PRINTS" id="PR01686">
    <property type="entry name" value="EP450ICYP2D"/>
</dbReference>
<evidence type="ECO:0000256" key="10">
    <source>
        <dbReference type="RuleBase" id="RU000461"/>
    </source>
</evidence>
<dbReference type="PANTHER" id="PTHR24300:SF319">
    <property type="entry name" value="CYTOCHROME P450, FAMILY 2, SUBFAMILY AC, POLYPEPTIDE 1"/>
    <property type="match status" value="1"/>
</dbReference>
<dbReference type="SUPFAM" id="SSF48264">
    <property type="entry name" value="Cytochrome P450"/>
    <property type="match status" value="1"/>
</dbReference>
<dbReference type="Proteomes" id="UP000472264">
    <property type="component" value="Chromosome 24"/>
</dbReference>
<proteinExistence type="inferred from homology"/>
<dbReference type="PRINTS" id="PR00463">
    <property type="entry name" value="EP450I"/>
</dbReference>
<dbReference type="PANTHER" id="PTHR24300">
    <property type="entry name" value="CYTOCHROME P450 508A4-RELATED"/>
    <property type="match status" value="1"/>
</dbReference>
<evidence type="ECO:0000256" key="1">
    <source>
        <dbReference type="ARBA" id="ARBA00001971"/>
    </source>
</evidence>
<reference evidence="11" key="2">
    <citation type="submission" date="2025-08" db="UniProtKB">
        <authorList>
            <consortium name="Ensembl"/>
        </authorList>
    </citation>
    <scope>IDENTIFICATION</scope>
</reference>
<organism evidence="11 12">
    <name type="scientific">Echeneis naucrates</name>
    <name type="common">Live sharksucker</name>
    <dbReference type="NCBI Taxonomy" id="173247"/>
    <lineage>
        <taxon>Eukaryota</taxon>
        <taxon>Metazoa</taxon>
        <taxon>Chordata</taxon>
        <taxon>Craniata</taxon>
        <taxon>Vertebrata</taxon>
        <taxon>Euteleostomi</taxon>
        <taxon>Actinopterygii</taxon>
        <taxon>Neopterygii</taxon>
        <taxon>Teleostei</taxon>
        <taxon>Neoteleostei</taxon>
        <taxon>Acanthomorphata</taxon>
        <taxon>Carangaria</taxon>
        <taxon>Carangiformes</taxon>
        <taxon>Echeneidae</taxon>
        <taxon>Echeneis</taxon>
    </lineage>
</organism>
<dbReference type="PRINTS" id="PR00385">
    <property type="entry name" value="P450"/>
</dbReference>
<reference evidence="11" key="1">
    <citation type="submission" date="2021-04" db="EMBL/GenBank/DDBJ databases">
        <authorList>
            <consortium name="Wellcome Sanger Institute Data Sharing"/>
        </authorList>
    </citation>
    <scope>NUCLEOTIDE SEQUENCE [LARGE SCALE GENOMIC DNA]</scope>
</reference>
<dbReference type="InterPro" id="IPR036396">
    <property type="entry name" value="Cyt_P450_sf"/>
</dbReference>
<dbReference type="Gene3D" id="1.10.630.10">
    <property type="entry name" value="Cytochrome P450"/>
    <property type="match status" value="1"/>
</dbReference>
<keyword evidence="7 9" id="KW-0408">Iron</keyword>
<dbReference type="PROSITE" id="PS00086">
    <property type="entry name" value="CYTOCHROME_P450"/>
    <property type="match status" value="1"/>
</dbReference>
<dbReference type="InterPro" id="IPR017972">
    <property type="entry name" value="Cyt_P450_CS"/>
</dbReference>
<dbReference type="GO" id="GO:0005506">
    <property type="term" value="F:iron ion binding"/>
    <property type="evidence" value="ECO:0007669"/>
    <property type="project" value="InterPro"/>
</dbReference>
<evidence type="ECO:0000313" key="11">
    <source>
        <dbReference type="Ensembl" id="ENSENLP00000018330.1"/>
    </source>
</evidence>
<evidence type="ECO:0000256" key="8">
    <source>
        <dbReference type="ARBA" id="ARBA00023136"/>
    </source>
</evidence>
<evidence type="ECO:0000256" key="7">
    <source>
        <dbReference type="ARBA" id="ARBA00023004"/>
    </source>
</evidence>
<keyword evidence="5 9" id="KW-0479">Metal-binding</keyword>
<dbReference type="AlphaFoldDB" id="A0A665UG02"/>
<dbReference type="InterPro" id="IPR008069">
    <property type="entry name" value="Cyt_P450_E_grp-I_CYP2D-like"/>
</dbReference>